<dbReference type="Proteomes" id="UP000023785">
    <property type="component" value="Unassembled WGS sequence"/>
</dbReference>
<sequence length="310" mass="36626">MSAENRLICQTLVAMGYFVWGVEKRCEITTTLARRQIDECDYVILLLGDEYGQQSASGVSYVQLEYIYALARQKPMMVFIHKNIEQENSASLVNEVHKKFNNFRELIKQEVKDIFEYDTLDQLTEQVKKYIPMMSNRYPTQGWVRAYNTRLLQDEIQRLKSKVAQFELHFESQQQPMHGHQSAQLSDIFALDYQVYAYENDSFEVIVRTVCLTWLEIVQILGRSFFKPQTEEVFSQCLNKHLMQVAWPILSKENPHLSHITNVAIHMRALYLIKLHVKQSHWIMPVGRDHRQRILWQVSKDIQNILKKII</sequence>
<evidence type="ECO:0000313" key="3">
    <source>
        <dbReference type="Proteomes" id="UP000023785"/>
    </source>
</evidence>
<evidence type="ECO:0000313" key="2">
    <source>
        <dbReference type="EMBL" id="ESK39692.1"/>
    </source>
</evidence>
<evidence type="ECO:0000259" key="1">
    <source>
        <dbReference type="Pfam" id="PF13271"/>
    </source>
</evidence>
<dbReference type="Pfam" id="PF13271">
    <property type="entry name" value="DUF4062"/>
    <property type="match status" value="1"/>
</dbReference>
<gene>
    <name evidence="2" type="ORF">P256_01374</name>
</gene>
<comment type="caution">
    <text evidence="2">The sequence shown here is derived from an EMBL/GenBank/DDBJ whole genome shotgun (WGS) entry which is preliminary data.</text>
</comment>
<proteinExistence type="predicted"/>
<dbReference type="AlphaFoldDB" id="V2TQ19"/>
<dbReference type="InterPro" id="IPR025139">
    <property type="entry name" value="DUF4062"/>
</dbReference>
<name>V2TQ19_9GAMM</name>
<reference evidence="2 3" key="1">
    <citation type="submission" date="2013-10" db="EMBL/GenBank/DDBJ databases">
        <title>The Genome Sequence of Acinetobacter nectaris CIP 110549.</title>
        <authorList>
            <consortium name="The Broad Institute Genomics Platform"/>
            <consortium name="The Broad Institute Genome Sequencing Center for Infectious Disease"/>
            <person name="Cerqueira G."/>
            <person name="Feldgarden M."/>
            <person name="Courvalin P."/>
            <person name="Grillot-Courvalin C."/>
            <person name="Clermont D."/>
            <person name="Rocha E."/>
            <person name="Yoon E.-J."/>
            <person name="Nemec A."/>
            <person name="Young S.K."/>
            <person name="Zeng Q."/>
            <person name="Gargeya S."/>
            <person name="Fitzgerald M."/>
            <person name="Abouelleil A."/>
            <person name="Alvarado L."/>
            <person name="Berlin A.M."/>
            <person name="Chapman S.B."/>
            <person name="Gainer-Dewar J."/>
            <person name="Goldberg J."/>
            <person name="Gnerre S."/>
            <person name="Griggs A."/>
            <person name="Gujja S."/>
            <person name="Hansen M."/>
            <person name="Howarth C."/>
            <person name="Imamovic A."/>
            <person name="Ireland A."/>
            <person name="Larimer J."/>
            <person name="McCowan C."/>
            <person name="Murphy C."/>
            <person name="Pearson M."/>
            <person name="Poon T.W."/>
            <person name="Priest M."/>
            <person name="Roberts A."/>
            <person name="Saif S."/>
            <person name="Shea T."/>
            <person name="Sykes S."/>
            <person name="Wortman J."/>
            <person name="Nusbaum C."/>
            <person name="Birren B."/>
        </authorList>
    </citation>
    <scope>NUCLEOTIDE SEQUENCE [LARGE SCALE GENOMIC DNA]</scope>
    <source>
        <strain evidence="2 3">CIP 110549</strain>
    </source>
</reference>
<dbReference type="EMBL" id="AYER01000004">
    <property type="protein sequence ID" value="ESK39692.1"/>
    <property type="molecule type" value="Genomic_DNA"/>
</dbReference>
<dbReference type="HOGENOM" id="CLU_062193_0_0_6"/>
<accession>V2TQ19</accession>
<dbReference type="eggNOG" id="ENOG5032RPE">
    <property type="taxonomic scope" value="Bacteria"/>
</dbReference>
<keyword evidence="3" id="KW-1185">Reference proteome</keyword>
<dbReference type="Gene3D" id="3.40.50.450">
    <property type="match status" value="1"/>
</dbReference>
<organism evidence="2 3">
    <name type="scientific">Acinetobacter nectaris CIP 110549</name>
    <dbReference type="NCBI Taxonomy" id="1392540"/>
    <lineage>
        <taxon>Bacteria</taxon>
        <taxon>Pseudomonadati</taxon>
        <taxon>Pseudomonadota</taxon>
        <taxon>Gammaproteobacteria</taxon>
        <taxon>Moraxellales</taxon>
        <taxon>Moraxellaceae</taxon>
        <taxon>Acinetobacter</taxon>
    </lineage>
</organism>
<dbReference type="STRING" id="1392540.P256_01374"/>
<protein>
    <recommendedName>
        <fullName evidence="1">DUF4062 domain-containing protein</fullName>
    </recommendedName>
</protein>
<dbReference type="PATRIC" id="fig|1392540.3.peg.1335"/>
<feature type="domain" description="DUF4062" evidence="1">
    <location>
        <begin position="7"/>
        <end position="69"/>
    </location>
</feature>